<sequence>MAQNLEVPIYIGVQSLKTIRVSSLTLEEKQKIQSAGRPKPITHLTKYKIPDYKRTFKIDTGSRLVMLL</sequence>
<gene>
    <name evidence="1" type="ORF">QE152_g5548</name>
</gene>
<dbReference type="EMBL" id="JASPKY010000033">
    <property type="protein sequence ID" value="KAK9747169.1"/>
    <property type="molecule type" value="Genomic_DNA"/>
</dbReference>
<protein>
    <submittedName>
        <fullName evidence="1">Uncharacterized protein</fullName>
    </submittedName>
</protein>
<dbReference type="AlphaFoldDB" id="A0AAW1MLQ3"/>
<accession>A0AAW1MLQ3</accession>
<name>A0AAW1MLQ3_POPJA</name>
<dbReference type="Proteomes" id="UP001458880">
    <property type="component" value="Unassembled WGS sequence"/>
</dbReference>
<reference evidence="1 2" key="1">
    <citation type="journal article" date="2024" name="BMC Genomics">
        <title>De novo assembly and annotation of Popillia japonica's genome with initial clues to its potential as an invasive pest.</title>
        <authorList>
            <person name="Cucini C."/>
            <person name="Boschi S."/>
            <person name="Funari R."/>
            <person name="Cardaioli E."/>
            <person name="Iannotti N."/>
            <person name="Marturano G."/>
            <person name="Paoli F."/>
            <person name="Bruttini M."/>
            <person name="Carapelli A."/>
            <person name="Frati F."/>
            <person name="Nardi F."/>
        </authorList>
    </citation>
    <scope>NUCLEOTIDE SEQUENCE [LARGE SCALE GENOMIC DNA]</scope>
    <source>
        <strain evidence="1">DMR45628</strain>
    </source>
</reference>
<proteinExistence type="predicted"/>
<evidence type="ECO:0000313" key="2">
    <source>
        <dbReference type="Proteomes" id="UP001458880"/>
    </source>
</evidence>
<comment type="caution">
    <text evidence="1">The sequence shown here is derived from an EMBL/GenBank/DDBJ whole genome shotgun (WGS) entry which is preliminary data.</text>
</comment>
<evidence type="ECO:0000313" key="1">
    <source>
        <dbReference type="EMBL" id="KAK9747169.1"/>
    </source>
</evidence>
<keyword evidence="2" id="KW-1185">Reference proteome</keyword>
<organism evidence="1 2">
    <name type="scientific">Popillia japonica</name>
    <name type="common">Japanese beetle</name>
    <dbReference type="NCBI Taxonomy" id="7064"/>
    <lineage>
        <taxon>Eukaryota</taxon>
        <taxon>Metazoa</taxon>
        <taxon>Ecdysozoa</taxon>
        <taxon>Arthropoda</taxon>
        <taxon>Hexapoda</taxon>
        <taxon>Insecta</taxon>
        <taxon>Pterygota</taxon>
        <taxon>Neoptera</taxon>
        <taxon>Endopterygota</taxon>
        <taxon>Coleoptera</taxon>
        <taxon>Polyphaga</taxon>
        <taxon>Scarabaeiformia</taxon>
        <taxon>Scarabaeidae</taxon>
        <taxon>Rutelinae</taxon>
        <taxon>Popillia</taxon>
    </lineage>
</organism>